<dbReference type="Proteomes" id="UP001301350">
    <property type="component" value="Unassembled WGS sequence"/>
</dbReference>
<evidence type="ECO:0000256" key="2">
    <source>
        <dbReference type="ARBA" id="ARBA00022771"/>
    </source>
</evidence>
<dbReference type="InterPro" id="IPR038545">
    <property type="entry name" value="Znf_DBF_sf"/>
</dbReference>
<keyword evidence="2 4" id="KW-0863">Zinc-finger</keyword>
<sequence length="380" mass="42376">MEQLPGWSRRQPTIRYRIQGRQERHTVDSAQVRKRSSRHDHCEGAVGTGHASLPASPHWQRFGKYRERFRGKRVYVDPDVPPVWAVQVARALRAYGAVPQPYFDASLYAMVTHREGNAKGRIMEQARRWRVHVLSLTEARVQRWVRIGLETGGRAEGCREDQGAVVDVDAASGLSRRARAAFRDPWQDADTAMRLREHGVPRLSGPAIVVLDANVSAAERYAPFWREYRPEGDAPTSGKTTALPPYPRWHWPAAVAAAGTGEEPVRQRPPTTPAPAPASPADIWNAPWHHPGLCELCHTRFADYAAHVESVAHVHTARRRPWQAVDALIASVWRQRWHEQTPLARAYLETCTVSPVTSALGSSLASSAEPEVPVSTDVGS</sequence>
<keyword evidence="7" id="KW-1185">Reference proteome</keyword>
<accession>A0AAV9J0I6</accession>
<dbReference type="EMBL" id="JANCYW010000014">
    <property type="protein sequence ID" value="KAK4537895.1"/>
    <property type="molecule type" value="Genomic_DNA"/>
</dbReference>
<dbReference type="Gene3D" id="6.10.250.3410">
    <property type="entry name" value="DBF zinc finger"/>
    <property type="match status" value="1"/>
</dbReference>
<keyword evidence="3" id="KW-0862">Zinc</keyword>
<evidence type="ECO:0000313" key="6">
    <source>
        <dbReference type="EMBL" id="KAK4537895.1"/>
    </source>
</evidence>
<evidence type="ECO:0000313" key="7">
    <source>
        <dbReference type="Proteomes" id="UP001301350"/>
    </source>
</evidence>
<feature type="domain" description="DBF4-type" evidence="5">
    <location>
        <begin position="287"/>
        <end position="335"/>
    </location>
</feature>
<proteinExistence type="predicted"/>
<comment type="caution">
    <text evidence="6">The sequence shown here is derived from an EMBL/GenBank/DDBJ whole genome shotgun (WGS) entry which is preliminary data.</text>
</comment>
<evidence type="ECO:0000256" key="4">
    <source>
        <dbReference type="PROSITE-ProRule" id="PRU00600"/>
    </source>
</evidence>
<name>A0AAV9J0I6_CYACA</name>
<dbReference type="AlphaFoldDB" id="A0AAV9J0I6"/>
<dbReference type="InterPro" id="IPR006572">
    <property type="entry name" value="Znf_DBF"/>
</dbReference>
<keyword evidence="1" id="KW-0479">Metal-binding</keyword>
<reference evidence="6 7" key="1">
    <citation type="submission" date="2022-07" db="EMBL/GenBank/DDBJ databases">
        <title>Genome-wide signatures of adaptation to extreme environments.</title>
        <authorList>
            <person name="Cho C.H."/>
            <person name="Yoon H.S."/>
        </authorList>
    </citation>
    <scope>NUCLEOTIDE SEQUENCE [LARGE SCALE GENOMIC DNA]</scope>
    <source>
        <strain evidence="6 7">DBV 063 E5</strain>
    </source>
</reference>
<dbReference type="Pfam" id="PF07535">
    <property type="entry name" value="zf-DBF"/>
    <property type="match status" value="1"/>
</dbReference>
<dbReference type="GO" id="GO:0008270">
    <property type="term" value="F:zinc ion binding"/>
    <property type="evidence" value="ECO:0007669"/>
    <property type="project" value="UniProtKB-KW"/>
</dbReference>
<evidence type="ECO:0000256" key="3">
    <source>
        <dbReference type="ARBA" id="ARBA00022833"/>
    </source>
</evidence>
<organism evidence="6 7">
    <name type="scientific">Cyanidium caldarium</name>
    <name type="common">Red alga</name>
    <dbReference type="NCBI Taxonomy" id="2771"/>
    <lineage>
        <taxon>Eukaryota</taxon>
        <taxon>Rhodophyta</taxon>
        <taxon>Bangiophyceae</taxon>
        <taxon>Cyanidiales</taxon>
        <taxon>Cyanidiaceae</taxon>
        <taxon>Cyanidium</taxon>
    </lineage>
</organism>
<evidence type="ECO:0000256" key="1">
    <source>
        <dbReference type="ARBA" id="ARBA00022723"/>
    </source>
</evidence>
<gene>
    <name evidence="6" type="ORF">CDCA_CDCA14G3920</name>
</gene>
<dbReference type="GO" id="GO:0003676">
    <property type="term" value="F:nucleic acid binding"/>
    <property type="evidence" value="ECO:0007669"/>
    <property type="project" value="InterPro"/>
</dbReference>
<dbReference type="PROSITE" id="PS51265">
    <property type="entry name" value="ZF_DBF4"/>
    <property type="match status" value="1"/>
</dbReference>
<evidence type="ECO:0000259" key="5">
    <source>
        <dbReference type="PROSITE" id="PS51265"/>
    </source>
</evidence>
<protein>
    <recommendedName>
        <fullName evidence="5">DBF4-type domain-containing protein</fullName>
    </recommendedName>
</protein>